<gene>
    <name evidence="3" type="ORF">F934_00531</name>
</gene>
<accession>N9FR52</accession>
<dbReference type="InterPro" id="IPR035901">
    <property type="entry name" value="GIY-YIG_endonuc_sf"/>
</dbReference>
<protein>
    <recommendedName>
        <fullName evidence="2">GIY-YIG domain-containing protein</fullName>
    </recommendedName>
</protein>
<dbReference type="PATRIC" id="fig|1217649.3.peg.505"/>
<dbReference type="EMBL" id="APQK01000003">
    <property type="protein sequence ID" value="ENW07416.1"/>
    <property type="molecule type" value="Genomic_DNA"/>
</dbReference>
<dbReference type="HOGENOM" id="CLU_1479020_0_0_6"/>
<dbReference type="OrthoDB" id="5869583at2"/>
<comment type="caution">
    <text evidence="3">The sequence shown here is derived from an EMBL/GenBank/DDBJ whole genome shotgun (WGS) entry which is preliminary data.</text>
</comment>
<feature type="domain" description="GIY-YIG" evidence="2">
    <location>
        <begin position="49"/>
        <end position="160"/>
    </location>
</feature>
<dbReference type="AlphaFoldDB" id="N9FR52"/>
<name>N9FR52_9GAMM</name>
<dbReference type="SUPFAM" id="SSF82771">
    <property type="entry name" value="GIY-YIG endonuclease"/>
    <property type="match status" value="1"/>
</dbReference>
<dbReference type="RefSeq" id="WP_005051959.1">
    <property type="nucleotide sequence ID" value="NZ_KB849758.1"/>
</dbReference>
<proteinExistence type="predicted"/>
<organism evidence="3 4">
    <name type="scientific">Acinetobacter beijerinckii ANC 3835</name>
    <dbReference type="NCBI Taxonomy" id="1217649"/>
    <lineage>
        <taxon>Bacteria</taxon>
        <taxon>Pseudomonadati</taxon>
        <taxon>Pseudomonadota</taxon>
        <taxon>Gammaproteobacteria</taxon>
        <taxon>Moraxellales</taxon>
        <taxon>Moraxellaceae</taxon>
        <taxon>Acinetobacter</taxon>
    </lineage>
</organism>
<dbReference type="InterPro" id="IPR000305">
    <property type="entry name" value="GIY-YIG_endonuc"/>
</dbReference>
<feature type="region of interest" description="Disordered" evidence="1">
    <location>
        <begin position="161"/>
        <end position="182"/>
    </location>
</feature>
<evidence type="ECO:0000313" key="3">
    <source>
        <dbReference type="EMBL" id="ENW07416.1"/>
    </source>
</evidence>
<evidence type="ECO:0000313" key="4">
    <source>
        <dbReference type="Proteomes" id="UP000018417"/>
    </source>
</evidence>
<reference evidence="3 4" key="1">
    <citation type="submission" date="2013-02" db="EMBL/GenBank/DDBJ databases">
        <title>The Genome Sequence of Acinetobacter beijerinckii ANC 3835.</title>
        <authorList>
            <consortium name="The Broad Institute Genome Sequencing Platform"/>
            <consortium name="The Broad Institute Genome Sequencing Center for Infectious Disease"/>
            <person name="Cerqueira G."/>
            <person name="Feldgarden M."/>
            <person name="Courvalin P."/>
            <person name="Perichon B."/>
            <person name="Grillot-Courvalin C."/>
            <person name="Clermont D."/>
            <person name="Rocha E."/>
            <person name="Yoon E.-J."/>
            <person name="Nemec A."/>
            <person name="Walker B."/>
            <person name="Young S.K."/>
            <person name="Zeng Q."/>
            <person name="Gargeya S."/>
            <person name="Fitzgerald M."/>
            <person name="Haas B."/>
            <person name="Abouelleil A."/>
            <person name="Alvarado L."/>
            <person name="Arachchi H.M."/>
            <person name="Berlin A.M."/>
            <person name="Chapman S.B."/>
            <person name="Dewar J."/>
            <person name="Goldberg J."/>
            <person name="Griggs A."/>
            <person name="Gujja S."/>
            <person name="Hansen M."/>
            <person name="Howarth C."/>
            <person name="Imamovic A."/>
            <person name="Larimer J."/>
            <person name="McCowan C."/>
            <person name="Murphy C."/>
            <person name="Neiman D."/>
            <person name="Pearson M."/>
            <person name="Priest M."/>
            <person name="Roberts A."/>
            <person name="Saif S."/>
            <person name="Shea T."/>
            <person name="Sisk P."/>
            <person name="Sykes S."/>
            <person name="Wortman J."/>
            <person name="Nusbaum C."/>
            <person name="Birren B."/>
        </authorList>
    </citation>
    <scope>NUCLEOTIDE SEQUENCE [LARGE SCALE GENOMIC DNA]</scope>
    <source>
        <strain evidence="3 4">ANC 3835</strain>
    </source>
</reference>
<feature type="compositionally biased region" description="Basic and acidic residues" evidence="1">
    <location>
        <begin position="168"/>
        <end position="182"/>
    </location>
</feature>
<evidence type="ECO:0000256" key="1">
    <source>
        <dbReference type="SAM" id="MobiDB-lite"/>
    </source>
</evidence>
<sequence length="182" mass="20998">MIDYIYLDKLINDCEIAKQSKPIRTYIYSSNDDLETFFDFYRAGLTQKNTSAIYIIKEINGDPKQTRSKFKQFKTNKEIACPKLNRDASEVLYVGSSSKNVINRLKQHILGTHSKTYALRLVNWFDGEYEIEIRTYDVSSNVLQLIEDNLAHNLQPAFGKIGGNNKSKKAEQNLELKNHPLN</sequence>
<evidence type="ECO:0000259" key="2">
    <source>
        <dbReference type="PROSITE" id="PS50164"/>
    </source>
</evidence>
<dbReference type="Proteomes" id="UP000018417">
    <property type="component" value="Unassembled WGS sequence"/>
</dbReference>
<dbReference type="PROSITE" id="PS50164">
    <property type="entry name" value="GIY_YIG"/>
    <property type="match status" value="1"/>
</dbReference>